<dbReference type="InterPro" id="IPR001296">
    <property type="entry name" value="Glyco_trans_1"/>
</dbReference>
<sequence>MNVAIIDPSGFTLPYDHCLASALAKQSCGVMLATIRAPSELWADQPTYELCEHFYRFGGRFPRNKVRTFVKGCEHPLDLERLIHRLQRLQPDIIHFQWIPLPIVDFFFLQRLRKIAPLVLTVHDTEPFHGAPSSRLQLIGIKAAYKCFDHYIVHTYQSKDVLLRKFALTEDRVSIIPHGVFSYYKELIRGKEGSYRLQNHLGLPGKKNVLFFGVLKPYKGIDILLEAFARLPEPIIRDTVLRIVGYPMMQTEPLKIRAQSLGIADRINWDLRFVEEIEVASYFAQADVVVLPYRRIDQSGVIMVALAFEKPIIASRVGGFAETITDGEHGLLVEPGDVGSLAQSLSYILSEDELRARMGVNIKELTSGALSWEAIASKTLGVYGKLKR</sequence>
<dbReference type="GO" id="GO:0016757">
    <property type="term" value="F:glycosyltransferase activity"/>
    <property type="evidence" value="ECO:0007669"/>
    <property type="project" value="InterPro"/>
</dbReference>
<dbReference type="PANTHER" id="PTHR12526">
    <property type="entry name" value="GLYCOSYLTRANSFERASE"/>
    <property type="match status" value="1"/>
</dbReference>
<evidence type="ECO:0000259" key="2">
    <source>
        <dbReference type="Pfam" id="PF13439"/>
    </source>
</evidence>
<comment type="caution">
    <text evidence="3">The sequence shown here is derived from an EMBL/GenBank/DDBJ whole genome shotgun (WGS) entry which is preliminary data.</text>
</comment>
<dbReference type="Gene3D" id="3.40.50.2000">
    <property type="entry name" value="Glycogen Phosphorylase B"/>
    <property type="match status" value="2"/>
</dbReference>
<feature type="domain" description="Glycosyl transferase family 1" evidence="1">
    <location>
        <begin position="205"/>
        <end position="364"/>
    </location>
</feature>
<dbReference type="Pfam" id="PF13439">
    <property type="entry name" value="Glyco_transf_4"/>
    <property type="match status" value="1"/>
</dbReference>
<proteinExistence type="predicted"/>
<name>A0A117LF04_9EURY</name>
<dbReference type="AlphaFoldDB" id="A0A117LF04"/>
<feature type="domain" description="Glycosyltransferase subfamily 4-like N-terminal" evidence="2">
    <location>
        <begin position="19"/>
        <end position="180"/>
    </location>
</feature>
<reference evidence="3 4" key="1">
    <citation type="journal article" date="2015" name="MBio">
        <title>Genome-Resolved Metagenomic Analysis Reveals Roles for Candidate Phyla and Other Microbial Community Members in Biogeochemical Transformations in Oil Reservoirs.</title>
        <authorList>
            <person name="Hu P."/>
            <person name="Tom L."/>
            <person name="Singh A."/>
            <person name="Thomas B.C."/>
            <person name="Baker B.J."/>
            <person name="Piceno Y.M."/>
            <person name="Andersen G.L."/>
            <person name="Banfield J.F."/>
        </authorList>
    </citation>
    <scope>NUCLEOTIDE SEQUENCE [LARGE SCALE GENOMIC DNA]</scope>
    <source>
        <strain evidence="3">57_489</strain>
    </source>
</reference>
<dbReference type="PANTHER" id="PTHR12526:SF634">
    <property type="entry name" value="BLL3361 PROTEIN"/>
    <property type="match status" value="1"/>
</dbReference>
<dbReference type="Proteomes" id="UP000057043">
    <property type="component" value="Unassembled WGS sequence"/>
</dbReference>
<dbReference type="CDD" id="cd03801">
    <property type="entry name" value="GT4_PimA-like"/>
    <property type="match status" value="1"/>
</dbReference>
<accession>A0A117LF04</accession>
<keyword evidence="3" id="KW-0808">Transferase</keyword>
<dbReference type="SUPFAM" id="SSF53756">
    <property type="entry name" value="UDP-Glycosyltransferase/glycogen phosphorylase"/>
    <property type="match status" value="1"/>
</dbReference>
<evidence type="ECO:0000313" key="4">
    <source>
        <dbReference type="Proteomes" id="UP000057043"/>
    </source>
</evidence>
<organism evidence="3 4">
    <name type="scientific">Methanothrix harundinacea</name>
    <dbReference type="NCBI Taxonomy" id="301375"/>
    <lineage>
        <taxon>Archaea</taxon>
        <taxon>Methanobacteriati</taxon>
        <taxon>Methanobacteriota</taxon>
        <taxon>Stenosarchaea group</taxon>
        <taxon>Methanomicrobia</taxon>
        <taxon>Methanotrichales</taxon>
        <taxon>Methanotrichaceae</taxon>
        <taxon>Methanothrix</taxon>
    </lineage>
</organism>
<gene>
    <name evidence="3" type="ORF">XD72_2048</name>
</gene>
<protein>
    <submittedName>
        <fullName evidence="3">Group 1 glycosyl transferase</fullName>
    </submittedName>
</protein>
<dbReference type="EMBL" id="LGFT01000064">
    <property type="protein sequence ID" value="KUK43555.1"/>
    <property type="molecule type" value="Genomic_DNA"/>
</dbReference>
<dbReference type="Pfam" id="PF00534">
    <property type="entry name" value="Glycos_transf_1"/>
    <property type="match status" value="1"/>
</dbReference>
<dbReference type="PATRIC" id="fig|301375.7.peg.261"/>
<evidence type="ECO:0000259" key="1">
    <source>
        <dbReference type="Pfam" id="PF00534"/>
    </source>
</evidence>
<evidence type="ECO:0000313" key="3">
    <source>
        <dbReference type="EMBL" id="KUK43555.1"/>
    </source>
</evidence>
<dbReference type="InterPro" id="IPR028098">
    <property type="entry name" value="Glyco_trans_4-like_N"/>
</dbReference>